<sequence length="446" mass="50935">MDIRTLQELQKPDKTTLVFSPLGLGGKLNADDAAAFQQEVIARIDLAEDVPEPVRRSFERVRVAHSYGVLNYELFTLAHDHAHLVLEYALRERFVEFYSGAVTFEDQCGNKQRLTFSTFDELHHELRRRGRPRGQRPWQLLLRRTSQTMFFDGMLTSLLGWARAEGLLNGERNRRTEPLFVKLRNHVAHHTAYQLISPLESARAINDLAEIINRLWGAPTPGGRLYPAPLHRDVIALSWDRGGGNVIHSLAEHLHTMPADLNPEKLTHVIVHAVLHDPMLTYFDARFETTLYPCQLLWGPGTWTDAVKWLAAERPTPDTVDILDRQLMIRFHQERLYLPQQVDVAAELPAIDQHGIWYLVQADSPVDAFNHLRQQLTGNTSCSRRRCRQCPVEVIATGTWQHIMDLLIAEGSAPAAGRNVPDVRAPSWLPRWNEIHRGSHWTIPPS</sequence>
<protein>
    <submittedName>
        <fullName evidence="1">Uncharacterized protein</fullName>
    </submittedName>
</protein>
<comment type="caution">
    <text evidence="1">The sequence shown here is derived from an EMBL/GenBank/DDBJ whole genome shotgun (WGS) entry which is preliminary data.</text>
</comment>
<evidence type="ECO:0000313" key="1">
    <source>
        <dbReference type="EMBL" id="MBE1563615.1"/>
    </source>
</evidence>
<organism evidence="1 2">
    <name type="scientific">Nonomuraea africana</name>
    <dbReference type="NCBI Taxonomy" id="46171"/>
    <lineage>
        <taxon>Bacteria</taxon>
        <taxon>Bacillati</taxon>
        <taxon>Actinomycetota</taxon>
        <taxon>Actinomycetes</taxon>
        <taxon>Streptosporangiales</taxon>
        <taxon>Streptosporangiaceae</taxon>
        <taxon>Nonomuraea</taxon>
    </lineage>
</organism>
<dbReference type="RefSeq" id="WP_192778155.1">
    <property type="nucleotide sequence ID" value="NZ_BAAASY010000046.1"/>
</dbReference>
<evidence type="ECO:0000313" key="2">
    <source>
        <dbReference type="Proteomes" id="UP000661607"/>
    </source>
</evidence>
<gene>
    <name evidence="1" type="ORF">H4W81_006394</name>
</gene>
<dbReference type="Proteomes" id="UP000661607">
    <property type="component" value="Unassembled WGS sequence"/>
</dbReference>
<name>A0ABR9KNK5_9ACTN</name>
<proteinExistence type="predicted"/>
<accession>A0ABR9KNK5</accession>
<reference evidence="1 2" key="1">
    <citation type="submission" date="2020-10" db="EMBL/GenBank/DDBJ databases">
        <title>Sequencing the genomes of 1000 actinobacteria strains.</title>
        <authorList>
            <person name="Klenk H.-P."/>
        </authorList>
    </citation>
    <scope>NUCLEOTIDE SEQUENCE [LARGE SCALE GENOMIC DNA]</scope>
    <source>
        <strain evidence="1 2">DSM 43748</strain>
    </source>
</reference>
<dbReference type="EMBL" id="JADBEF010000001">
    <property type="protein sequence ID" value="MBE1563615.1"/>
    <property type="molecule type" value="Genomic_DNA"/>
</dbReference>
<keyword evidence="2" id="KW-1185">Reference proteome</keyword>